<evidence type="ECO:0000313" key="2">
    <source>
        <dbReference type="EMBL" id="BAS88393.1"/>
    </source>
</evidence>
<reference evidence="2 3" key="3">
    <citation type="journal article" date="2013" name="Rice">
        <title>Improvement of the Oryza sativa Nipponbare reference genome using next generation sequence and optical map data.</title>
        <authorList>
            <person name="Kawahara Y."/>
            <person name="de la Bastide M."/>
            <person name="Hamilton J.P."/>
            <person name="Kanamori H."/>
            <person name="McCombie W.R."/>
            <person name="Ouyang S."/>
            <person name="Schwartz D.C."/>
            <person name="Tanaka T."/>
            <person name="Wu J."/>
            <person name="Zhou S."/>
            <person name="Childs K.L."/>
            <person name="Davidson R.M."/>
            <person name="Lin H."/>
            <person name="Quesada-Ocampo L."/>
            <person name="Vaillancourt B."/>
            <person name="Sakai H."/>
            <person name="Lee S.S."/>
            <person name="Kim J."/>
            <person name="Numa H."/>
            <person name="Itoh T."/>
            <person name="Buell C.R."/>
            <person name="Matsumoto T."/>
        </authorList>
    </citation>
    <scope>NUCLEOTIDE SEQUENCE [LARGE SCALE GENOMIC DNA]</scope>
    <source>
        <strain evidence="3">cv. Nipponbare</strain>
    </source>
</reference>
<dbReference type="InParanoid" id="A0A0N7KIS0"/>
<evidence type="ECO:0000256" key="1">
    <source>
        <dbReference type="SAM" id="MobiDB-lite"/>
    </source>
</evidence>
<reference evidence="3" key="1">
    <citation type="journal article" date="2005" name="Nature">
        <title>The map-based sequence of the rice genome.</title>
        <authorList>
            <consortium name="International rice genome sequencing project (IRGSP)"/>
            <person name="Matsumoto T."/>
            <person name="Wu J."/>
            <person name="Kanamori H."/>
            <person name="Katayose Y."/>
            <person name="Fujisawa M."/>
            <person name="Namiki N."/>
            <person name="Mizuno H."/>
            <person name="Yamamoto K."/>
            <person name="Antonio B.A."/>
            <person name="Baba T."/>
            <person name="Sakata K."/>
            <person name="Nagamura Y."/>
            <person name="Aoki H."/>
            <person name="Arikawa K."/>
            <person name="Arita K."/>
            <person name="Bito T."/>
            <person name="Chiden Y."/>
            <person name="Fujitsuka N."/>
            <person name="Fukunaka R."/>
            <person name="Hamada M."/>
            <person name="Harada C."/>
            <person name="Hayashi A."/>
            <person name="Hijishita S."/>
            <person name="Honda M."/>
            <person name="Hosokawa S."/>
            <person name="Ichikawa Y."/>
            <person name="Idonuma A."/>
            <person name="Iijima M."/>
            <person name="Ikeda M."/>
            <person name="Ikeno M."/>
            <person name="Ito K."/>
            <person name="Ito S."/>
            <person name="Ito T."/>
            <person name="Ito Y."/>
            <person name="Ito Y."/>
            <person name="Iwabuchi A."/>
            <person name="Kamiya K."/>
            <person name="Karasawa W."/>
            <person name="Kurita K."/>
            <person name="Katagiri S."/>
            <person name="Kikuta A."/>
            <person name="Kobayashi H."/>
            <person name="Kobayashi N."/>
            <person name="Machita K."/>
            <person name="Maehara T."/>
            <person name="Masukawa M."/>
            <person name="Mizubayashi T."/>
            <person name="Mukai Y."/>
            <person name="Nagasaki H."/>
            <person name="Nagata Y."/>
            <person name="Naito S."/>
            <person name="Nakashima M."/>
            <person name="Nakama Y."/>
            <person name="Nakamichi Y."/>
            <person name="Nakamura M."/>
            <person name="Meguro A."/>
            <person name="Negishi M."/>
            <person name="Ohta I."/>
            <person name="Ohta T."/>
            <person name="Okamoto M."/>
            <person name="Ono N."/>
            <person name="Saji S."/>
            <person name="Sakaguchi M."/>
            <person name="Sakai K."/>
            <person name="Shibata M."/>
            <person name="Shimokawa T."/>
            <person name="Song J."/>
            <person name="Takazaki Y."/>
            <person name="Terasawa K."/>
            <person name="Tsugane M."/>
            <person name="Tsuji K."/>
            <person name="Ueda S."/>
            <person name="Waki K."/>
            <person name="Yamagata H."/>
            <person name="Yamamoto M."/>
            <person name="Yamamoto S."/>
            <person name="Yamane H."/>
            <person name="Yoshiki S."/>
            <person name="Yoshihara R."/>
            <person name="Yukawa K."/>
            <person name="Zhong H."/>
            <person name="Yano M."/>
            <person name="Yuan Q."/>
            <person name="Ouyang S."/>
            <person name="Liu J."/>
            <person name="Jones K.M."/>
            <person name="Gansberger K."/>
            <person name="Moffat K."/>
            <person name="Hill J."/>
            <person name="Bera J."/>
            <person name="Fadrosh D."/>
            <person name="Jin S."/>
            <person name="Johri S."/>
            <person name="Kim M."/>
            <person name="Overton L."/>
            <person name="Reardon M."/>
            <person name="Tsitrin T."/>
            <person name="Vuong H."/>
            <person name="Weaver B."/>
            <person name="Ciecko A."/>
            <person name="Tallon L."/>
            <person name="Jackson J."/>
            <person name="Pai G."/>
            <person name="Aken S.V."/>
            <person name="Utterback T."/>
            <person name="Reidmuller S."/>
            <person name="Feldblyum T."/>
            <person name="Hsiao J."/>
            <person name="Zismann V."/>
            <person name="Iobst S."/>
            <person name="de Vazeille A.R."/>
            <person name="Buell C.R."/>
            <person name="Ying K."/>
            <person name="Li Y."/>
            <person name="Lu T."/>
            <person name="Huang Y."/>
            <person name="Zhao Q."/>
            <person name="Feng Q."/>
            <person name="Zhang L."/>
            <person name="Zhu J."/>
            <person name="Weng Q."/>
            <person name="Mu J."/>
            <person name="Lu Y."/>
            <person name="Fan D."/>
            <person name="Liu Y."/>
            <person name="Guan J."/>
            <person name="Zhang Y."/>
            <person name="Yu S."/>
            <person name="Liu X."/>
            <person name="Zhang Y."/>
            <person name="Hong G."/>
            <person name="Han B."/>
            <person name="Choisne N."/>
            <person name="Demange N."/>
            <person name="Orjeda G."/>
            <person name="Samain S."/>
            <person name="Cattolico L."/>
            <person name="Pelletier E."/>
            <person name="Couloux A."/>
            <person name="Segurens B."/>
            <person name="Wincker P."/>
            <person name="D'Hont A."/>
            <person name="Scarpelli C."/>
            <person name="Weissenbach J."/>
            <person name="Salanoubat M."/>
            <person name="Quetier F."/>
            <person name="Yu Y."/>
            <person name="Kim H.R."/>
            <person name="Rambo T."/>
            <person name="Currie J."/>
            <person name="Collura K."/>
            <person name="Luo M."/>
            <person name="Yang T."/>
            <person name="Ammiraju J.S.S."/>
            <person name="Engler F."/>
            <person name="Soderlund C."/>
            <person name="Wing R.A."/>
            <person name="Palmer L.E."/>
            <person name="de la Bastide M."/>
            <person name="Spiegel L."/>
            <person name="Nascimento L."/>
            <person name="Zutavern T."/>
            <person name="O'Shaughnessy A."/>
            <person name="Dike S."/>
            <person name="Dedhia N."/>
            <person name="Preston R."/>
            <person name="Balija V."/>
            <person name="McCombie W.R."/>
            <person name="Chow T."/>
            <person name="Chen H."/>
            <person name="Chung M."/>
            <person name="Chen C."/>
            <person name="Shaw J."/>
            <person name="Wu H."/>
            <person name="Hsiao K."/>
            <person name="Chao Y."/>
            <person name="Chu M."/>
            <person name="Cheng C."/>
            <person name="Hour A."/>
            <person name="Lee P."/>
            <person name="Lin S."/>
            <person name="Lin Y."/>
            <person name="Liou J."/>
            <person name="Liu S."/>
            <person name="Hsing Y."/>
            <person name="Raghuvanshi S."/>
            <person name="Mohanty A."/>
            <person name="Bharti A.K."/>
            <person name="Gaur A."/>
            <person name="Gupta V."/>
            <person name="Kumar D."/>
            <person name="Ravi V."/>
            <person name="Vij S."/>
            <person name="Kapur A."/>
            <person name="Khurana P."/>
            <person name="Khurana P."/>
            <person name="Khurana J.P."/>
            <person name="Tyagi A.K."/>
            <person name="Gaikwad K."/>
            <person name="Singh A."/>
            <person name="Dalal V."/>
            <person name="Srivastava S."/>
            <person name="Dixit A."/>
            <person name="Pal A.K."/>
            <person name="Ghazi I.A."/>
            <person name="Yadav M."/>
            <person name="Pandit A."/>
            <person name="Bhargava A."/>
            <person name="Sureshbabu K."/>
            <person name="Batra K."/>
            <person name="Sharma T.R."/>
            <person name="Mohapatra T."/>
            <person name="Singh N.K."/>
            <person name="Messing J."/>
            <person name="Nelson A.B."/>
            <person name="Fuks G."/>
            <person name="Kavchok S."/>
            <person name="Keizer G."/>
            <person name="Linton E."/>
            <person name="Llaca V."/>
            <person name="Song R."/>
            <person name="Tanyolac B."/>
            <person name="Young S."/>
            <person name="Ho-Il K."/>
            <person name="Hahn J.H."/>
            <person name="Sangsakoo G."/>
            <person name="Vanavichit A."/>
            <person name="de Mattos Luiz.A.T."/>
            <person name="Zimmer P.D."/>
            <person name="Malone G."/>
            <person name="Dellagostin O."/>
            <person name="de Oliveira A.C."/>
            <person name="Bevan M."/>
            <person name="Bancroft I."/>
            <person name="Minx P."/>
            <person name="Cordum H."/>
            <person name="Wilson R."/>
            <person name="Cheng Z."/>
            <person name="Jin W."/>
            <person name="Jiang J."/>
            <person name="Leong S.A."/>
            <person name="Iwama H."/>
            <person name="Gojobori T."/>
            <person name="Itoh T."/>
            <person name="Niimura Y."/>
            <person name="Fujii Y."/>
            <person name="Habara T."/>
            <person name="Sakai H."/>
            <person name="Sato Y."/>
            <person name="Wilson G."/>
            <person name="Kumar K."/>
            <person name="McCouch S."/>
            <person name="Juretic N."/>
            <person name="Hoen D."/>
            <person name="Wright S."/>
            <person name="Bruskiewich R."/>
            <person name="Bureau T."/>
            <person name="Miyao A."/>
            <person name="Hirochika H."/>
            <person name="Nishikawa T."/>
            <person name="Kadowaki K."/>
            <person name="Sugiura M."/>
            <person name="Burr B."/>
            <person name="Sasaki T."/>
        </authorList>
    </citation>
    <scope>NUCLEOTIDE SEQUENCE [LARGE SCALE GENOMIC DNA]</scope>
    <source>
        <strain evidence="3">cv. Nipponbare</strain>
    </source>
</reference>
<organism evidence="2 3">
    <name type="scientific">Oryza sativa subsp. japonica</name>
    <name type="common">Rice</name>
    <dbReference type="NCBI Taxonomy" id="39947"/>
    <lineage>
        <taxon>Eukaryota</taxon>
        <taxon>Viridiplantae</taxon>
        <taxon>Streptophyta</taxon>
        <taxon>Embryophyta</taxon>
        <taxon>Tracheophyta</taxon>
        <taxon>Spermatophyta</taxon>
        <taxon>Magnoliopsida</taxon>
        <taxon>Liliopsida</taxon>
        <taxon>Poales</taxon>
        <taxon>Poaceae</taxon>
        <taxon>BOP clade</taxon>
        <taxon>Oryzoideae</taxon>
        <taxon>Oryzeae</taxon>
        <taxon>Oryzinae</taxon>
        <taxon>Oryza</taxon>
        <taxon>Oryza sativa</taxon>
    </lineage>
</organism>
<dbReference type="Proteomes" id="UP000059680">
    <property type="component" value="Chromosome 4"/>
</dbReference>
<feature type="region of interest" description="Disordered" evidence="1">
    <location>
        <begin position="37"/>
        <end position="97"/>
    </location>
</feature>
<gene>
    <name evidence="2" type="ordered locus">Os04g0285601</name>
    <name evidence="2" type="ORF">OSNPB_040285601</name>
</gene>
<proteinExistence type="predicted"/>
<keyword evidence="3" id="KW-1185">Reference proteome</keyword>
<sequence>MHVPMNPTAWLAPYPLRHPHRRAGACALRMGVPCSSPPAPGQMPNHCLRPPEPQTAQRHHLPFIPLTSPSLTPPADLCRGHRAPATVTTTRPPPPHL</sequence>
<dbReference type="Gramene" id="Os04t0285601-01">
    <property type="protein sequence ID" value="Os04t0285601-01"/>
    <property type="gene ID" value="Os04g0285601"/>
</dbReference>
<dbReference type="EMBL" id="AP014960">
    <property type="protein sequence ID" value="BAS88393.1"/>
    <property type="molecule type" value="Genomic_DNA"/>
</dbReference>
<name>A0A0N7KIS0_ORYSJ</name>
<accession>A0A0N7KIS0</accession>
<dbReference type="AlphaFoldDB" id="A0A0N7KIS0"/>
<dbReference type="PaxDb" id="39947-A0A0N7KIS0"/>
<reference evidence="2 3" key="2">
    <citation type="journal article" date="2013" name="Plant Cell Physiol.">
        <title>Rice Annotation Project Database (RAP-DB): an integrative and interactive database for rice genomics.</title>
        <authorList>
            <person name="Sakai H."/>
            <person name="Lee S.S."/>
            <person name="Tanaka T."/>
            <person name="Numa H."/>
            <person name="Kim J."/>
            <person name="Kawahara Y."/>
            <person name="Wakimoto H."/>
            <person name="Yang C.C."/>
            <person name="Iwamoto M."/>
            <person name="Abe T."/>
            <person name="Yamada Y."/>
            <person name="Muto A."/>
            <person name="Inokuchi H."/>
            <person name="Ikemura T."/>
            <person name="Matsumoto T."/>
            <person name="Sasaki T."/>
            <person name="Itoh T."/>
        </authorList>
    </citation>
    <scope>NUCLEOTIDE SEQUENCE [LARGE SCALE GENOMIC DNA]</scope>
    <source>
        <strain evidence="3">cv. Nipponbare</strain>
    </source>
</reference>
<evidence type="ECO:0000313" key="3">
    <source>
        <dbReference type="Proteomes" id="UP000059680"/>
    </source>
</evidence>
<protein>
    <submittedName>
        <fullName evidence="2">Os04g0285601 protein</fullName>
    </submittedName>
</protein>